<evidence type="ECO:0000313" key="12">
    <source>
        <dbReference type="EMBL" id="USV56417.1"/>
    </source>
</evidence>
<gene>
    <name evidence="9 12" type="primary">pcp</name>
    <name evidence="12" type="ORF">NHF51_13780</name>
</gene>
<dbReference type="PANTHER" id="PTHR23402:SF1">
    <property type="entry name" value="PYROGLUTAMYL-PEPTIDASE I"/>
    <property type="match status" value="1"/>
</dbReference>
<evidence type="ECO:0000256" key="4">
    <source>
        <dbReference type="ARBA" id="ARBA00006641"/>
    </source>
</evidence>
<feature type="active site" evidence="9 10">
    <location>
        <position position="81"/>
    </location>
</feature>
<dbReference type="HAMAP" id="MF_00417">
    <property type="entry name" value="Pyrrolid_peptidase"/>
    <property type="match status" value="1"/>
</dbReference>
<comment type="catalytic activity">
    <reaction evidence="1 9 10">
        <text>Release of an N-terminal pyroglutamyl group from a polypeptide, the second amino acid generally not being Pro.</text>
        <dbReference type="EC" id="3.4.19.3"/>
    </reaction>
</comment>
<dbReference type="PANTHER" id="PTHR23402">
    <property type="entry name" value="PROTEASE FAMILY C15 PYROGLUTAMYL-PEPTIDASE I-RELATED"/>
    <property type="match status" value="1"/>
</dbReference>
<dbReference type="PIRSF" id="PIRSF015592">
    <property type="entry name" value="Prld-crbxl_pptds"/>
    <property type="match status" value="1"/>
</dbReference>
<dbReference type="CDD" id="cd00501">
    <property type="entry name" value="Peptidase_C15"/>
    <property type="match status" value="1"/>
</dbReference>
<dbReference type="InterPro" id="IPR029762">
    <property type="entry name" value="PGP-I_bact-type"/>
</dbReference>
<dbReference type="InterPro" id="IPR036440">
    <property type="entry name" value="Peptidase_C15-like_sf"/>
</dbReference>
<organism evidence="12 13">
    <name type="scientific">Aeromonas encheleia</name>
    <dbReference type="NCBI Taxonomy" id="73010"/>
    <lineage>
        <taxon>Bacteria</taxon>
        <taxon>Pseudomonadati</taxon>
        <taxon>Pseudomonadota</taxon>
        <taxon>Gammaproteobacteria</taxon>
        <taxon>Aeromonadales</taxon>
        <taxon>Aeromonadaceae</taxon>
        <taxon>Aeromonas</taxon>
    </lineage>
</organism>
<evidence type="ECO:0000256" key="5">
    <source>
        <dbReference type="ARBA" id="ARBA00022490"/>
    </source>
</evidence>
<evidence type="ECO:0000256" key="2">
    <source>
        <dbReference type="ARBA" id="ARBA00002280"/>
    </source>
</evidence>
<dbReference type="InterPro" id="IPR016125">
    <property type="entry name" value="Peptidase_C15-like"/>
</dbReference>
<evidence type="ECO:0000256" key="8">
    <source>
        <dbReference type="ARBA" id="ARBA00022807"/>
    </source>
</evidence>
<evidence type="ECO:0000256" key="1">
    <source>
        <dbReference type="ARBA" id="ARBA00001770"/>
    </source>
</evidence>
<dbReference type="SUPFAM" id="SSF53182">
    <property type="entry name" value="Pyrrolidone carboxyl peptidase (pyroglutamate aminopeptidase)"/>
    <property type="match status" value="1"/>
</dbReference>
<evidence type="ECO:0000256" key="6">
    <source>
        <dbReference type="ARBA" id="ARBA00022670"/>
    </source>
</evidence>
<dbReference type="FunFam" id="3.40.630.20:FF:000001">
    <property type="entry name" value="Pyrrolidone-carboxylate peptidase"/>
    <property type="match status" value="1"/>
</dbReference>
<proteinExistence type="inferred from homology"/>
<keyword evidence="13" id="KW-1185">Reference proteome</keyword>
<dbReference type="GO" id="GO:0006508">
    <property type="term" value="P:proteolysis"/>
    <property type="evidence" value="ECO:0007669"/>
    <property type="project" value="UniProtKB-KW"/>
</dbReference>
<dbReference type="EC" id="3.4.19.3" evidence="9"/>
<keyword evidence="7 9" id="KW-0378">Hydrolase</keyword>
<feature type="active site" evidence="9 11">
    <location>
        <position position="144"/>
    </location>
</feature>
<evidence type="ECO:0000256" key="3">
    <source>
        <dbReference type="ARBA" id="ARBA00004496"/>
    </source>
</evidence>
<dbReference type="Pfam" id="PF01470">
    <property type="entry name" value="Peptidase_C15"/>
    <property type="match status" value="1"/>
</dbReference>
<keyword evidence="8 9" id="KW-0788">Thiol protease</keyword>
<dbReference type="PROSITE" id="PS01333">
    <property type="entry name" value="PYRASE_GLU"/>
    <property type="match status" value="1"/>
</dbReference>
<evidence type="ECO:0000256" key="11">
    <source>
        <dbReference type="PROSITE-ProRule" id="PRU10077"/>
    </source>
</evidence>
<keyword evidence="5 9" id="KW-0963">Cytoplasm</keyword>
<reference evidence="12" key="1">
    <citation type="submission" date="2022-06" db="EMBL/GenBank/DDBJ databases">
        <title>Complete Genome of Aeromonas sp. Strain SOD01 Isolated from an Urban Freshwater Stream.</title>
        <authorList>
            <person name="Williams L.E."/>
            <person name="Brysgel T."/>
            <person name="Capestro E.M."/>
            <person name="Foltz G.V."/>
            <person name="Gardner A.E."/>
            <person name="Ingrassia J."/>
            <person name="Peterson E."/>
            <person name="Arruda J."/>
            <person name="Flaherty I."/>
            <person name="Hunt M."/>
            <person name="Pappas G."/>
            <person name="Ramsaran S."/>
            <person name="Rocha M."/>
        </authorList>
    </citation>
    <scope>NUCLEOTIDE SEQUENCE</scope>
    <source>
        <strain evidence="12">SOD01</strain>
    </source>
</reference>
<protein>
    <recommendedName>
        <fullName evidence="9">Pyrrolidone-carboxylate peptidase</fullName>
        <ecNumber evidence="9">3.4.19.3</ecNumber>
    </recommendedName>
    <alternativeName>
        <fullName evidence="9">5-oxoprolyl-peptidase</fullName>
    </alternativeName>
    <alternativeName>
        <fullName evidence="9">Pyroglutamyl-peptidase I</fullName>
        <shortName evidence="9">PGP-I</shortName>
        <shortName evidence="9">Pyrase</shortName>
    </alternativeName>
</protein>
<dbReference type="PROSITE" id="PS01334">
    <property type="entry name" value="PYRASE_CYS"/>
    <property type="match status" value="1"/>
</dbReference>
<dbReference type="NCBIfam" id="TIGR00504">
    <property type="entry name" value="pyro_pdase"/>
    <property type="match status" value="1"/>
</dbReference>
<comment type="function">
    <text evidence="2 9">Removes 5-oxoproline from various penultimate amino acid residues except L-proline.</text>
</comment>
<dbReference type="RefSeq" id="WP_252994696.1">
    <property type="nucleotide sequence ID" value="NZ_CP099717.1"/>
</dbReference>
<evidence type="ECO:0000256" key="9">
    <source>
        <dbReference type="HAMAP-Rule" id="MF_00417"/>
    </source>
</evidence>
<dbReference type="InterPro" id="IPR033693">
    <property type="entry name" value="PGPEP1_Glu_AS"/>
</dbReference>
<dbReference type="Gene3D" id="3.40.630.20">
    <property type="entry name" value="Peptidase C15, pyroglutamyl peptidase I-like"/>
    <property type="match status" value="1"/>
</dbReference>
<feature type="active site" evidence="9">
    <location>
        <position position="168"/>
    </location>
</feature>
<dbReference type="InterPro" id="IPR000816">
    <property type="entry name" value="Peptidase_C15"/>
</dbReference>
<dbReference type="InterPro" id="IPR033694">
    <property type="entry name" value="PGPEP1_Cys_AS"/>
</dbReference>
<dbReference type="AlphaFoldDB" id="A0AAE9MEK9"/>
<dbReference type="Proteomes" id="UP001056890">
    <property type="component" value="Chromosome"/>
</dbReference>
<keyword evidence="6 9" id="KW-0645">Protease</keyword>
<dbReference type="PRINTS" id="PR00706">
    <property type="entry name" value="PYROGLUPTASE"/>
</dbReference>
<comment type="subunit">
    <text evidence="9">Homotetramer.</text>
</comment>
<sequence>MKTILLTGFEPFGGEPLNPSWEAVRRLDGQHLGEQHLIRAVRLSCVFDLALAELEAELTQHQPVLVLAVGQAGGRCELSLERVAINLDDARIPDNAGAQPIDRPIVADGPAAYFTTLPIKAMVLALREAGLPAAVSYSAGTYVCNHLFYGLMHRIARDGLRCRGGFLHIPYLPEQAARQPTGAPSMSLTQIVQGLTIGLDAALNHEQDLAIGGGTTH</sequence>
<dbReference type="GO" id="GO:0005829">
    <property type="term" value="C:cytosol"/>
    <property type="evidence" value="ECO:0007669"/>
    <property type="project" value="InterPro"/>
</dbReference>
<evidence type="ECO:0000313" key="13">
    <source>
        <dbReference type="Proteomes" id="UP001056890"/>
    </source>
</evidence>
<dbReference type="EMBL" id="CP099717">
    <property type="protein sequence ID" value="USV56417.1"/>
    <property type="molecule type" value="Genomic_DNA"/>
</dbReference>
<evidence type="ECO:0000256" key="10">
    <source>
        <dbReference type="PROSITE-ProRule" id="PRU10076"/>
    </source>
</evidence>
<accession>A0AAE9MEK9</accession>
<comment type="subcellular location">
    <subcellularLocation>
        <location evidence="3 9">Cytoplasm</location>
    </subcellularLocation>
</comment>
<dbReference type="NCBIfam" id="NF009676">
    <property type="entry name" value="PRK13197.1"/>
    <property type="match status" value="1"/>
</dbReference>
<dbReference type="GO" id="GO:0016920">
    <property type="term" value="F:pyroglutamyl-peptidase activity"/>
    <property type="evidence" value="ECO:0007669"/>
    <property type="project" value="UniProtKB-UniRule"/>
</dbReference>
<evidence type="ECO:0000256" key="7">
    <source>
        <dbReference type="ARBA" id="ARBA00022801"/>
    </source>
</evidence>
<comment type="similarity">
    <text evidence="4 9">Belongs to the peptidase C15 family.</text>
</comment>
<name>A0AAE9MEK9_9GAMM</name>